<evidence type="ECO:0000313" key="1">
    <source>
        <dbReference type="EMBL" id="CBI04034.1"/>
    </source>
</evidence>
<dbReference type="EMBL" id="CABP01000041">
    <property type="protein sequence ID" value="CBI04034.1"/>
    <property type="molecule type" value="Genomic_DNA"/>
</dbReference>
<proteinExistence type="predicted"/>
<reference evidence="1" key="1">
    <citation type="submission" date="2009-10" db="EMBL/GenBank/DDBJ databases">
        <title>Diversity of trophic interactions inside an arsenic-rich microbial ecosystem.</title>
        <authorList>
            <person name="Bertin P.N."/>
            <person name="Heinrich-Salmeron A."/>
            <person name="Pelletier E."/>
            <person name="Goulhen-Chollet F."/>
            <person name="Arsene-Ploetze F."/>
            <person name="Gallien S."/>
            <person name="Calteau A."/>
            <person name="Vallenet D."/>
            <person name="Casiot C."/>
            <person name="Chane-Woon-Ming B."/>
            <person name="Giloteaux L."/>
            <person name="Barakat M."/>
            <person name="Bonnefoy V."/>
            <person name="Bruneel O."/>
            <person name="Chandler M."/>
            <person name="Cleiss J."/>
            <person name="Duran R."/>
            <person name="Elbaz-Poulichet F."/>
            <person name="Fonknechten N."/>
            <person name="Lauga B."/>
            <person name="Mornico D."/>
            <person name="Ortet P."/>
            <person name="Schaeffer C."/>
            <person name="Siguier P."/>
            <person name="Alexander Thil Smith A."/>
            <person name="Van Dorsselaer A."/>
            <person name="Weissenbach J."/>
            <person name="Medigue C."/>
            <person name="Le Paslier D."/>
        </authorList>
    </citation>
    <scope>NUCLEOTIDE SEQUENCE</scope>
</reference>
<accession>E6QA08</accession>
<sequence>MSTQQQIDIEVRVDSHPSGRLTLKERNIGELMWSDVADQGLLGNLNHVSFYRQVARRLANHAQKGIQVVNYND</sequence>
<protein>
    <submittedName>
        <fullName evidence="1">Uncharacterized protein</fullName>
    </submittedName>
</protein>
<dbReference type="AlphaFoldDB" id="E6QA08"/>
<name>E6QA08_9ZZZZ</name>
<gene>
    <name evidence="1" type="ORF">CARN5_2537</name>
</gene>
<comment type="caution">
    <text evidence="1">The sequence shown here is derived from an EMBL/GenBank/DDBJ whole genome shotgun (WGS) entry which is preliminary data.</text>
</comment>
<organism evidence="1">
    <name type="scientific">mine drainage metagenome</name>
    <dbReference type="NCBI Taxonomy" id="410659"/>
    <lineage>
        <taxon>unclassified sequences</taxon>
        <taxon>metagenomes</taxon>
        <taxon>ecological metagenomes</taxon>
    </lineage>
</organism>